<evidence type="ECO:0000256" key="4">
    <source>
        <dbReference type="ARBA" id="ARBA00022691"/>
    </source>
</evidence>
<dbReference type="InterPro" id="IPR031303">
    <property type="entry name" value="C5_meth_CS"/>
</dbReference>
<dbReference type="OrthoDB" id="9813719at2"/>
<dbReference type="CDD" id="cd00315">
    <property type="entry name" value="Cyt_C5_DNA_methylase"/>
    <property type="match status" value="1"/>
</dbReference>
<dbReference type="Gene3D" id="3.40.50.150">
    <property type="entry name" value="Vaccinia Virus protein VP39"/>
    <property type="match status" value="1"/>
</dbReference>
<evidence type="ECO:0000313" key="9">
    <source>
        <dbReference type="Proteomes" id="UP000318453"/>
    </source>
</evidence>
<feature type="active site" evidence="6">
    <location>
        <position position="72"/>
    </location>
</feature>
<organism evidence="8 9">
    <name type="scientific">Euhalothece natronophila Z-M001</name>
    <dbReference type="NCBI Taxonomy" id="522448"/>
    <lineage>
        <taxon>Bacteria</taxon>
        <taxon>Bacillati</taxon>
        <taxon>Cyanobacteriota</taxon>
        <taxon>Cyanophyceae</taxon>
        <taxon>Oscillatoriophycideae</taxon>
        <taxon>Chroococcales</taxon>
        <taxon>Halothecacae</taxon>
        <taxon>Halothece cluster</taxon>
        <taxon>Euhalothece</taxon>
    </lineage>
</organism>
<dbReference type="PROSITE" id="PS51679">
    <property type="entry name" value="SAM_MT_C5"/>
    <property type="match status" value="1"/>
</dbReference>
<dbReference type="InterPro" id="IPR050390">
    <property type="entry name" value="C5-Methyltransferase"/>
</dbReference>
<dbReference type="Proteomes" id="UP000318453">
    <property type="component" value="Chromosome"/>
</dbReference>
<dbReference type="GO" id="GO:0032259">
    <property type="term" value="P:methylation"/>
    <property type="evidence" value="ECO:0007669"/>
    <property type="project" value="UniProtKB-KW"/>
</dbReference>
<gene>
    <name evidence="8" type="ORF">FRE64_16270</name>
</gene>
<dbReference type="GO" id="GO:0003886">
    <property type="term" value="F:DNA (cytosine-5-)-methyltransferase activity"/>
    <property type="evidence" value="ECO:0007669"/>
    <property type="project" value="UniProtKB-EC"/>
</dbReference>
<dbReference type="InterPro" id="IPR001525">
    <property type="entry name" value="C5_MeTfrase"/>
</dbReference>
<dbReference type="InterPro" id="IPR029063">
    <property type="entry name" value="SAM-dependent_MTases_sf"/>
</dbReference>
<dbReference type="Gene3D" id="3.90.120.10">
    <property type="entry name" value="DNA Methylase, subunit A, domain 2"/>
    <property type="match status" value="1"/>
</dbReference>
<dbReference type="PRINTS" id="PR00105">
    <property type="entry name" value="C5METTRFRASE"/>
</dbReference>
<evidence type="ECO:0000256" key="5">
    <source>
        <dbReference type="ARBA" id="ARBA00022747"/>
    </source>
</evidence>
<keyword evidence="9" id="KW-1185">Reference proteome</keyword>
<dbReference type="GO" id="GO:0003677">
    <property type="term" value="F:DNA binding"/>
    <property type="evidence" value="ECO:0007669"/>
    <property type="project" value="TreeGrafter"/>
</dbReference>
<dbReference type="PANTHER" id="PTHR10629:SF52">
    <property type="entry name" value="DNA (CYTOSINE-5)-METHYLTRANSFERASE 1"/>
    <property type="match status" value="1"/>
</dbReference>
<reference evidence="8" key="1">
    <citation type="submission" date="2019-08" db="EMBL/GenBank/DDBJ databases">
        <title>Carotenoids and Carotenoid Binding Proteins in the Halophilic Cyanobacterium Euhalothece sp. ZM00.</title>
        <authorList>
            <person name="Cho S.M."/>
            <person name="Song J.Y."/>
            <person name="Park Y.-I."/>
        </authorList>
    </citation>
    <scope>NUCLEOTIDE SEQUENCE [LARGE SCALE GENOMIC DNA]</scope>
    <source>
        <strain evidence="8">Z-M001</strain>
    </source>
</reference>
<dbReference type="REBASE" id="360372">
    <property type="entry name" value="M.EnaZM001ORF16270P"/>
</dbReference>
<dbReference type="KEGG" id="enn:FRE64_16270"/>
<dbReference type="RefSeq" id="WP_146297193.1">
    <property type="nucleotide sequence ID" value="NZ_CP042326.1"/>
</dbReference>
<keyword evidence="2 6" id="KW-0489">Methyltransferase</keyword>
<dbReference type="NCBIfam" id="TIGR00675">
    <property type="entry name" value="dcm"/>
    <property type="match status" value="1"/>
</dbReference>
<evidence type="ECO:0000313" key="8">
    <source>
        <dbReference type="EMBL" id="QDZ41359.1"/>
    </source>
</evidence>
<keyword evidence="3 6" id="KW-0808">Transferase</keyword>
<dbReference type="EMBL" id="CP042326">
    <property type="protein sequence ID" value="QDZ41359.1"/>
    <property type="molecule type" value="Genomic_DNA"/>
</dbReference>
<evidence type="ECO:0000256" key="7">
    <source>
        <dbReference type="RuleBase" id="RU000416"/>
    </source>
</evidence>
<accession>A0A5B8NSM6</accession>
<dbReference type="SUPFAM" id="SSF53335">
    <property type="entry name" value="S-adenosyl-L-methionine-dependent methyltransferases"/>
    <property type="match status" value="1"/>
</dbReference>
<keyword evidence="4 6" id="KW-0949">S-adenosyl-L-methionine</keyword>
<evidence type="ECO:0000256" key="6">
    <source>
        <dbReference type="PROSITE-ProRule" id="PRU01016"/>
    </source>
</evidence>
<name>A0A5B8NSM6_9CHRO</name>
<comment type="similarity">
    <text evidence="6 7">Belongs to the class I-like SAM-binding methyltransferase superfamily. C5-methyltransferase family.</text>
</comment>
<evidence type="ECO:0000256" key="3">
    <source>
        <dbReference type="ARBA" id="ARBA00022679"/>
    </source>
</evidence>
<evidence type="ECO:0000256" key="2">
    <source>
        <dbReference type="ARBA" id="ARBA00022603"/>
    </source>
</evidence>
<evidence type="ECO:0000256" key="1">
    <source>
        <dbReference type="ARBA" id="ARBA00011975"/>
    </source>
</evidence>
<dbReference type="Pfam" id="PF00145">
    <property type="entry name" value="DNA_methylase"/>
    <property type="match status" value="1"/>
</dbReference>
<sequence length="351" mass="40403">MQIISLFSGCGGLDLGFHQAGFQVVWANEYDPTICSTYKINHQDTILDQRDIKEIASKDIPECVGIIGGPPCQSWSEGGKQRGIYDDRGRLFLEYIRVLKDKQPDFFLAENVSGILHKKHRNSFQEIFDYFQESGYNVVYKLLNAKFYNVPQDRQRVIFIGYHHRLGKQFDFNQLIAQNNIPNLQDAIWDLRLSAIPAKEKNKTRGDECLIPNHEYMIGGFSSIYMSRNRVRSWKEPSFTIQAGGRHAPIHPQANKMIKVGKDQFVFDENSVENYRRLSVRECARIQTFPDDFILDYDYVNNGYKMIGNAVPVNLASAIAQIIYKDLFNKTATTNLNQKQFKPIQLTLPIS</sequence>
<protein>
    <recommendedName>
        <fullName evidence="1">DNA (cytosine-5-)-methyltransferase</fullName>
        <ecNumber evidence="1">2.1.1.37</ecNumber>
    </recommendedName>
</protein>
<dbReference type="PROSITE" id="PS00095">
    <property type="entry name" value="C5_MTASE_2"/>
    <property type="match status" value="1"/>
</dbReference>
<dbReference type="AlphaFoldDB" id="A0A5B8NSM6"/>
<dbReference type="GO" id="GO:0009307">
    <property type="term" value="P:DNA restriction-modification system"/>
    <property type="evidence" value="ECO:0007669"/>
    <property type="project" value="UniProtKB-KW"/>
</dbReference>
<dbReference type="EC" id="2.1.1.37" evidence="1"/>
<dbReference type="PANTHER" id="PTHR10629">
    <property type="entry name" value="CYTOSINE-SPECIFIC METHYLTRANSFERASE"/>
    <property type="match status" value="1"/>
</dbReference>
<dbReference type="GO" id="GO:0044027">
    <property type="term" value="P:negative regulation of gene expression via chromosomal CpG island methylation"/>
    <property type="evidence" value="ECO:0007669"/>
    <property type="project" value="TreeGrafter"/>
</dbReference>
<proteinExistence type="inferred from homology"/>
<keyword evidence="5" id="KW-0680">Restriction system</keyword>